<name>A0A1Q3DLH5_9VIRU</name>
<sequence length="169" mass="18822">MAAQVYAQHIIIGNVDYTPCSTDNNCVSISIDFGENADVVTCCHEEEEDDSCYEEEDDLHKTYTATITGKVKWEPKHPQQHTSTKNMINRARMIRSERDTSHKQFTALKSRSSFFSVLKFETGAVIVVGLQDPALTGLCVANAVTDIADTLKYPIKVRNVSIVNTVSTF</sequence>
<gene>
    <name evidence="1" type="ORF">SCV_115</name>
</gene>
<proteinExistence type="predicted"/>
<protein>
    <submittedName>
        <fullName evidence="1">Putative TATA-box bind protein</fullName>
    </submittedName>
</protein>
<comment type="caution">
    <text evidence="1">The sequence shown here is derived from an EMBL/GenBank/DDBJ whole genome shotgun (WGS) entry which is preliminary data.</text>
</comment>
<organism evidence="1">
    <name type="scientific">Chionoecetes opilio bacilliform virus</name>
    <dbReference type="NCBI Taxonomy" id="1825681"/>
    <lineage>
        <taxon>Viruses</taxon>
        <taxon>Viruses incertae sedis</taxon>
        <taxon>Naldaviricetes</taxon>
        <taxon>Nimaviridae</taxon>
    </lineage>
</organism>
<reference evidence="1" key="1">
    <citation type="submission" date="2017-01" db="EMBL/GenBank/DDBJ databases">
        <title>Draft genome sequence of uncultured bacilliform virus purified from snow crab.</title>
        <authorList>
            <person name="Takano T."/>
        </authorList>
    </citation>
    <scope>NUCLEOTIDE SEQUENCE</scope>
    <source>
        <strain evidence="1">Isolate_1</strain>
    </source>
</reference>
<dbReference type="EMBL" id="BDLS01000002">
    <property type="protein sequence ID" value="GAV93235.1"/>
    <property type="molecule type" value="Genomic_DNA"/>
</dbReference>
<evidence type="ECO:0000313" key="1">
    <source>
        <dbReference type="EMBL" id="GAV93235.1"/>
    </source>
</evidence>
<accession>A0A1Q3DLH5</accession>